<organism evidence="2 3">
    <name type="scientific">Stanieria cyanosphaera (strain ATCC 29371 / PCC 7437)</name>
    <dbReference type="NCBI Taxonomy" id="111780"/>
    <lineage>
        <taxon>Bacteria</taxon>
        <taxon>Bacillati</taxon>
        <taxon>Cyanobacteriota</taxon>
        <taxon>Cyanophyceae</taxon>
        <taxon>Pleurocapsales</taxon>
        <taxon>Dermocarpellaceae</taxon>
        <taxon>Stanieria</taxon>
    </lineage>
</organism>
<dbReference type="PATRIC" id="fig|111780.3.peg.1942"/>
<reference evidence="3" key="1">
    <citation type="journal article" date="2013" name="Proc. Natl. Acad. Sci. U.S.A.">
        <title>Improving the coverage of the cyanobacterial phylum using diversity-driven genome sequencing.</title>
        <authorList>
            <person name="Shih P.M."/>
            <person name="Wu D."/>
            <person name="Latifi A."/>
            <person name="Axen S.D."/>
            <person name="Fewer D.P."/>
            <person name="Talla E."/>
            <person name="Calteau A."/>
            <person name="Cai F."/>
            <person name="Tandeau de Marsac N."/>
            <person name="Rippka R."/>
            <person name="Herdman M."/>
            <person name="Sivonen K."/>
            <person name="Coursin T."/>
            <person name="Laurent T."/>
            <person name="Goodwin L."/>
            <person name="Nolan M."/>
            <person name="Davenport K.W."/>
            <person name="Han C.S."/>
            <person name="Rubin E.M."/>
            <person name="Eisen J.A."/>
            <person name="Woyke T."/>
            <person name="Gugger M."/>
            <person name="Kerfeld C.A."/>
        </authorList>
    </citation>
    <scope>NUCLEOTIDE SEQUENCE [LARGE SCALE GENOMIC DNA]</scope>
    <source>
        <strain evidence="3">ATCC 29371 / PCC 7437</strain>
    </source>
</reference>
<dbReference type="eggNOG" id="COG3221">
    <property type="taxonomic scope" value="Bacteria"/>
</dbReference>
<dbReference type="OrthoDB" id="480969at2"/>
<dbReference type="KEGG" id="scs:Sta7437_1857"/>
<dbReference type="AlphaFoldDB" id="K9XSA1"/>
<dbReference type="Pfam" id="PF12974">
    <property type="entry name" value="Phosphonate-bd"/>
    <property type="match status" value="1"/>
</dbReference>
<protein>
    <recommendedName>
        <fullName evidence="4">Phosphonate ABC transporter, periplasmic phosphonate-binding protein</fullName>
    </recommendedName>
</protein>
<dbReference type="EMBL" id="CP003653">
    <property type="protein sequence ID" value="AFZ35413.1"/>
    <property type="molecule type" value="Genomic_DNA"/>
</dbReference>
<dbReference type="Proteomes" id="UP000010473">
    <property type="component" value="Chromosome"/>
</dbReference>
<keyword evidence="1" id="KW-0732">Signal</keyword>
<dbReference type="SUPFAM" id="SSF53850">
    <property type="entry name" value="Periplasmic binding protein-like II"/>
    <property type="match status" value="1"/>
</dbReference>
<accession>K9XSA1</accession>
<dbReference type="HOGENOM" id="CLU_952366_0_0_3"/>
<feature type="chain" id="PRO_5003938524" description="Phosphonate ABC transporter, periplasmic phosphonate-binding protein" evidence="1">
    <location>
        <begin position="21"/>
        <end position="292"/>
    </location>
</feature>
<dbReference type="PANTHER" id="PTHR35841">
    <property type="entry name" value="PHOSPHONATES-BINDING PERIPLASMIC PROTEIN"/>
    <property type="match status" value="1"/>
</dbReference>
<gene>
    <name evidence="2" type="ordered locus">Sta7437_1857</name>
</gene>
<proteinExistence type="predicted"/>
<sequence>MFVRSSFKFFSFWLLIPLVAGCSSTTVNSEKITIGVIGYGEEAVSVEKYQQLQEYLAQETNSIVELEPAYNELQALEQIRRNNWSIVFAPPGLAAIAIGQQMYLPIFPLAKVSSLERSVFVVREDSQINQVSQLANQIVALGQPGSAAGYYLPLYDLYGLTLAKIIFAPTPEQLLNLLAQGKAVAGALSENEFERYRSKFGETKFRVIHTSRWIPAGVVLIGPTVERNQQENIKTVMSQAPSELVSDAGYVLGSKIPDYQEFIKLVNKVQPIERQVNNEPVVLVAPQKTSGN</sequence>
<dbReference type="STRING" id="111780.Sta7437_1857"/>
<evidence type="ECO:0000256" key="1">
    <source>
        <dbReference type="SAM" id="SignalP"/>
    </source>
</evidence>
<feature type="signal peptide" evidence="1">
    <location>
        <begin position="1"/>
        <end position="20"/>
    </location>
</feature>
<dbReference type="RefSeq" id="WP_015193084.1">
    <property type="nucleotide sequence ID" value="NC_019748.1"/>
</dbReference>
<evidence type="ECO:0000313" key="2">
    <source>
        <dbReference type="EMBL" id="AFZ35413.1"/>
    </source>
</evidence>
<evidence type="ECO:0008006" key="4">
    <source>
        <dbReference type="Google" id="ProtNLM"/>
    </source>
</evidence>
<dbReference type="Gene3D" id="3.40.190.10">
    <property type="entry name" value="Periplasmic binding protein-like II"/>
    <property type="match status" value="2"/>
</dbReference>
<dbReference type="PANTHER" id="PTHR35841:SF1">
    <property type="entry name" value="PHOSPHONATES-BINDING PERIPLASMIC PROTEIN"/>
    <property type="match status" value="1"/>
</dbReference>
<evidence type="ECO:0000313" key="3">
    <source>
        <dbReference type="Proteomes" id="UP000010473"/>
    </source>
</evidence>
<dbReference type="PROSITE" id="PS51257">
    <property type="entry name" value="PROKAR_LIPOPROTEIN"/>
    <property type="match status" value="1"/>
</dbReference>
<keyword evidence="3" id="KW-1185">Reference proteome</keyword>
<name>K9XSA1_STAC7</name>